<protein>
    <recommendedName>
        <fullName evidence="4">Zn(2)-C6 fungal-type domain-containing protein</fullName>
    </recommendedName>
</protein>
<feature type="domain" description="Zn(2)-C6 fungal-type" evidence="4">
    <location>
        <begin position="98"/>
        <end position="128"/>
    </location>
</feature>
<dbReference type="InterPro" id="IPR007219">
    <property type="entry name" value="XnlR_reg_dom"/>
</dbReference>
<evidence type="ECO:0000313" key="5">
    <source>
        <dbReference type="EMBL" id="KAG4425589.1"/>
    </source>
</evidence>
<accession>A0A8H8BVU2</accession>
<dbReference type="Pfam" id="PF04082">
    <property type="entry name" value="Fungal_trans"/>
    <property type="match status" value="1"/>
</dbReference>
<gene>
    <name evidence="5" type="ORF">IFR04_001286</name>
</gene>
<dbReference type="CDD" id="cd00067">
    <property type="entry name" value="GAL4"/>
    <property type="match status" value="1"/>
</dbReference>
<feature type="compositionally biased region" description="Polar residues" evidence="3">
    <location>
        <begin position="178"/>
        <end position="190"/>
    </location>
</feature>
<dbReference type="CDD" id="cd12148">
    <property type="entry name" value="fungal_TF_MHR"/>
    <property type="match status" value="1"/>
</dbReference>
<dbReference type="InterPro" id="IPR036864">
    <property type="entry name" value="Zn2-C6_fun-type_DNA-bd_sf"/>
</dbReference>
<dbReference type="Proteomes" id="UP000664132">
    <property type="component" value="Unassembled WGS sequence"/>
</dbReference>
<dbReference type="SMART" id="SM00066">
    <property type="entry name" value="GAL4"/>
    <property type="match status" value="1"/>
</dbReference>
<feature type="compositionally biased region" description="Polar residues" evidence="3">
    <location>
        <begin position="152"/>
        <end position="171"/>
    </location>
</feature>
<organism evidence="5 6">
    <name type="scientific">Cadophora malorum</name>
    <dbReference type="NCBI Taxonomy" id="108018"/>
    <lineage>
        <taxon>Eukaryota</taxon>
        <taxon>Fungi</taxon>
        <taxon>Dikarya</taxon>
        <taxon>Ascomycota</taxon>
        <taxon>Pezizomycotina</taxon>
        <taxon>Leotiomycetes</taxon>
        <taxon>Helotiales</taxon>
        <taxon>Ploettnerulaceae</taxon>
        <taxon>Cadophora</taxon>
    </lineage>
</organism>
<proteinExistence type="predicted"/>
<evidence type="ECO:0000256" key="3">
    <source>
        <dbReference type="SAM" id="MobiDB-lite"/>
    </source>
</evidence>
<dbReference type="EMBL" id="JAFJYH010000009">
    <property type="protein sequence ID" value="KAG4425589.1"/>
    <property type="molecule type" value="Genomic_DNA"/>
</dbReference>
<evidence type="ECO:0000256" key="1">
    <source>
        <dbReference type="ARBA" id="ARBA00022723"/>
    </source>
</evidence>
<evidence type="ECO:0000313" key="6">
    <source>
        <dbReference type="Proteomes" id="UP000664132"/>
    </source>
</evidence>
<dbReference type="GO" id="GO:0008270">
    <property type="term" value="F:zinc ion binding"/>
    <property type="evidence" value="ECO:0007669"/>
    <property type="project" value="InterPro"/>
</dbReference>
<dbReference type="InterPro" id="IPR001138">
    <property type="entry name" value="Zn2Cys6_DnaBD"/>
</dbReference>
<evidence type="ECO:0000259" key="4">
    <source>
        <dbReference type="PROSITE" id="PS50048"/>
    </source>
</evidence>
<dbReference type="SUPFAM" id="SSF57701">
    <property type="entry name" value="Zn2/Cys6 DNA-binding domain"/>
    <property type="match status" value="1"/>
</dbReference>
<keyword evidence="2" id="KW-0539">Nucleus</keyword>
<sequence length="688" mass="76006">MFINSPQSTAADRDLYPLPPSIEQYQPQQVQLFPEMDYFAMESTQFYLDPNFAFDPSLVEFPLLDMAQTQSSGPGEAIDAGLGSGQQKSKSRIRASRACIACRSRHMKCDSVEPVCTRCQLYDKPCIYTKSRRGGSHKAPPAPTTEPKTTPQMQTPVSGSGSRSANRTPSTDIDAENDNTSNPSWETPSNPLTFPEFSPTFSPFEARSMSQEIDLTSSYYEFFNNAHPVVLPKRHFQARLRSDPSPLEYLLPVMHYIGSVYHPEIPSSPYLQVAETALSSSTLPIDGFSVQALTLFALARHCSDEYAIAEKYVDRAIDIALALGMNKQEWAGQNGDGDAALMESWRRTWWLLYMVDGLFATISHYCTHRLQNVEMDVDLPCEDAEYESGDIPQPHTFTHYDSREFHDQEITFSSLTYLLDAIRMLSHSMSIIHSPHEPGDKALTSTDAKFVNWGLYLPHCKREIVRPDGTVDETMFFAHLVVNTELLLLHRPVSHLPYSPFETRSKCTPPHPHTSPSPSVQRSLAMHTAKALEALSTSITLFALPGENIKHSPIATCALALAVMAQASACRLFSYGSGGNTGRERLYAEGRDRVRLGLGALRAGVRVWGLARRSVGEVVGVARELLEGDGNRKRDVNVNGNGNAEVEGHLKDKAKSASSRCESIESSRVDAEMGVGADVAAVSEGMTV</sequence>
<dbReference type="PROSITE" id="PS00463">
    <property type="entry name" value="ZN2_CY6_FUNGAL_1"/>
    <property type="match status" value="1"/>
</dbReference>
<dbReference type="GO" id="GO:0006351">
    <property type="term" value="P:DNA-templated transcription"/>
    <property type="evidence" value="ECO:0007669"/>
    <property type="project" value="InterPro"/>
</dbReference>
<keyword evidence="1" id="KW-0479">Metal-binding</keyword>
<dbReference type="PANTHER" id="PTHR47431">
    <property type="entry name" value="ZN(II)2CYS6 TRANSCRIPTION FACTOR (EUROFUNG)-RELATED"/>
    <property type="match status" value="1"/>
</dbReference>
<name>A0A8H8BVU2_9HELO</name>
<dbReference type="PROSITE" id="PS50048">
    <property type="entry name" value="ZN2_CY6_FUNGAL_2"/>
    <property type="match status" value="1"/>
</dbReference>
<dbReference type="Pfam" id="PF00172">
    <property type="entry name" value="Zn_clus"/>
    <property type="match status" value="1"/>
</dbReference>
<dbReference type="Gene3D" id="4.10.240.10">
    <property type="entry name" value="Zn(2)-C6 fungal-type DNA-binding domain"/>
    <property type="match status" value="1"/>
</dbReference>
<dbReference type="GO" id="GO:0003677">
    <property type="term" value="F:DNA binding"/>
    <property type="evidence" value="ECO:0007669"/>
    <property type="project" value="InterPro"/>
</dbReference>
<reference evidence="5" key="1">
    <citation type="submission" date="2021-02" db="EMBL/GenBank/DDBJ databases">
        <title>Genome sequence Cadophora malorum strain M34.</title>
        <authorList>
            <person name="Stefanovic E."/>
            <person name="Vu D."/>
            <person name="Scully C."/>
            <person name="Dijksterhuis J."/>
            <person name="Roader J."/>
            <person name="Houbraken J."/>
        </authorList>
    </citation>
    <scope>NUCLEOTIDE SEQUENCE</scope>
    <source>
        <strain evidence="5">M34</strain>
    </source>
</reference>
<feature type="region of interest" description="Disordered" evidence="3">
    <location>
        <begin position="69"/>
        <end position="89"/>
    </location>
</feature>
<dbReference type="GO" id="GO:0000981">
    <property type="term" value="F:DNA-binding transcription factor activity, RNA polymerase II-specific"/>
    <property type="evidence" value="ECO:0007669"/>
    <property type="project" value="InterPro"/>
</dbReference>
<dbReference type="AlphaFoldDB" id="A0A8H8BVU2"/>
<comment type="caution">
    <text evidence="5">The sequence shown here is derived from an EMBL/GenBank/DDBJ whole genome shotgun (WGS) entry which is preliminary data.</text>
</comment>
<feature type="region of interest" description="Disordered" evidence="3">
    <location>
        <begin position="130"/>
        <end position="192"/>
    </location>
</feature>
<evidence type="ECO:0000256" key="2">
    <source>
        <dbReference type="ARBA" id="ARBA00023242"/>
    </source>
</evidence>
<dbReference type="PANTHER" id="PTHR47431:SF4">
    <property type="entry name" value="ZN(II)2CYS6 TRANSCRIPTION FACTOR (EUROFUNG)"/>
    <property type="match status" value="1"/>
</dbReference>
<keyword evidence="6" id="KW-1185">Reference proteome</keyword>
<dbReference type="OrthoDB" id="2399539at2759"/>